<evidence type="ECO:0000313" key="2">
    <source>
        <dbReference type="EMBL" id="OBS78169.1"/>
    </source>
</evidence>
<name>A0A1A6HIW4_NEOLE</name>
<gene>
    <name evidence="2" type="ORF">A6R68_19440</name>
</gene>
<dbReference type="OrthoDB" id="431717at2759"/>
<organism evidence="2 3">
    <name type="scientific">Neotoma lepida</name>
    <name type="common">Desert woodrat</name>
    <dbReference type="NCBI Taxonomy" id="56216"/>
    <lineage>
        <taxon>Eukaryota</taxon>
        <taxon>Metazoa</taxon>
        <taxon>Chordata</taxon>
        <taxon>Craniata</taxon>
        <taxon>Vertebrata</taxon>
        <taxon>Euteleostomi</taxon>
        <taxon>Mammalia</taxon>
        <taxon>Eutheria</taxon>
        <taxon>Euarchontoglires</taxon>
        <taxon>Glires</taxon>
        <taxon>Rodentia</taxon>
        <taxon>Myomorpha</taxon>
        <taxon>Muroidea</taxon>
        <taxon>Cricetidae</taxon>
        <taxon>Neotominae</taxon>
        <taxon>Neotoma</taxon>
    </lineage>
</organism>
<dbReference type="AlphaFoldDB" id="A0A1A6HIW4"/>
<keyword evidence="3" id="KW-1185">Reference proteome</keyword>
<feature type="non-terminal residue" evidence="2">
    <location>
        <position position="1"/>
    </location>
</feature>
<evidence type="ECO:0000259" key="1">
    <source>
        <dbReference type="Pfam" id="PF02259"/>
    </source>
</evidence>
<proteinExistence type="predicted"/>
<dbReference type="STRING" id="56216.A0A1A6HIW4"/>
<accession>A0A1A6HIW4</accession>
<feature type="domain" description="PIK-related kinase FAT" evidence="1">
    <location>
        <begin position="3"/>
        <end position="101"/>
    </location>
</feature>
<evidence type="ECO:0000313" key="3">
    <source>
        <dbReference type="Proteomes" id="UP000092124"/>
    </source>
</evidence>
<feature type="non-terminal residue" evidence="2">
    <location>
        <position position="165"/>
    </location>
</feature>
<reference evidence="2 3" key="1">
    <citation type="submission" date="2016-06" db="EMBL/GenBank/DDBJ databases">
        <title>The Draft Genome Sequence and Annotation of the Desert Woodrat Neotoma lepida.</title>
        <authorList>
            <person name="Campbell M."/>
            <person name="Oakeson K.F."/>
            <person name="Yandell M."/>
            <person name="Halpert J.R."/>
            <person name="Dearing D."/>
        </authorList>
    </citation>
    <scope>NUCLEOTIDE SEQUENCE [LARGE SCALE GENOMIC DNA]</scope>
    <source>
        <strain evidence="2">417</strain>
        <tissue evidence="2">Liver</tissue>
    </source>
</reference>
<sequence length="165" mass="18959">IISGLYQRAFDHFSKAVQSAEEEIQLSCWSHEAAAEQAHAYMTLVGFCDQQLRKVEESASSTSQKRSTELAAYPALVVEKMLRALKLNSSEARLKFPRLLQIIEQYSEETLNLMTKEDWVNDTKDELGKNPVNKNNIEKLYKRMYTALGDLRTPGLGPFRRRFIQ</sequence>
<comment type="caution">
    <text evidence="2">The sequence shown here is derived from an EMBL/GenBank/DDBJ whole genome shotgun (WGS) entry which is preliminary data.</text>
</comment>
<dbReference type="Pfam" id="PF02259">
    <property type="entry name" value="FAT"/>
    <property type="match status" value="1"/>
</dbReference>
<dbReference type="Proteomes" id="UP000092124">
    <property type="component" value="Unassembled WGS sequence"/>
</dbReference>
<dbReference type="EMBL" id="LZPO01027502">
    <property type="protein sequence ID" value="OBS78169.1"/>
    <property type="molecule type" value="Genomic_DNA"/>
</dbReference>
<protein>
    <recommendedName>
        <fullName evidence="1">PIK-related kinase FAT domain-containing protein</fullName>
    </recommendedName>
</protein>
<dbReference type="InterPro" id="IPR003151">
    <property type="entry name" value="PIK-rel_kinase_FAT"/>
</dbReference>